<keyword evidence="2" id="KW-0732">Signal</keyword>
<dbReference type="HOGENOM" id="CLU_1225791_0_0_1"/>
<dbReference type="PROSITE" id="PS51257">
    <property type="entry name" value="PROKAR_LIPOPROTEIN"/>
    <property type="match status" value="1"/>
</dbReference>
<evidence type="ECO:0000313" key="6">
    <source>
        <dbReference type="WormBase" id="Y47D7A.5"/>
    </source>
</evidence>
<dbReference type="InParanoid" id="Q9N3V3"/>
<evidence type="ECO:0000313" key="4">
    <source>
        <dbReference type="EMBL" id="CCD69375.1"/>
    </source>
</evidence>
<dbReference type="PeptideAtlas" id="Q9N3V3"/>
<dbReference type="EMBL" id="BX284605">
    <property type="protein sequence ID" value="CCD69375.1"/>
    <property type="molecule type" value="Genomic_DNA"/>
</dbReference>
<dbReference type="OrthoDB" id="5867918at2759"/>
<dbReference type="KEGG" id="cel:CELE_Y47D7A.5"/>
<dbReference type="DIP" id="DIP-27498N"/>
<evidence type="ECO:0000313" key="5">
    <source>
        <dbReference type="Proteomes" id="UP000001940"/>
    </source>
</evidence>
<reference evidence="4 5" key="1">
    <citation type="journal article" date="1998" name="Science">
        <title>Genome sequence of the nematode C. elegans: a platform for investigating biology.</title>
        <authorList>
            <consortium name="The C. elegans sequencing consortium"/>
            <person name="Sulson J.E."/>
            <person name="Waterston R."/>
        </authorList>
    </citation>
    <scope>NUCLEOTIDE SEQUENCE [LARGE SCALE GENOMIC DNA]</scope>
    <source>
        <strain evidence="4 5">Bristol N2</strain>
    </source>
</reference>
<evidence type="ECO:0000256" key="1">
    <source>
        <dbReference type="SAM" id="MobiDB-lite"/>
    </source>
</evidence>
<feature type="signal peptide" evidence="2">
    <location>
        <begin position="1"/>
        <end position="16"/>
    </location>
</feature>
<evidence type="ECO:0000256" key="2">
    <source>
        <dbReference type="SAM" id="SignalP"/>
    </source>
</evidence>
<feature type="domain" description="Ground-like" evidence="3">
    <location>
        <begin position="146"/>
        <end position="216"/>
    </location>
</feature>
<dbReference type="OMA" id="TTCFAFK"/>
<evidence type="ECO:0007829" key="7">
    <source>
        <dbReference type="PeptideAtlas" id="Q9N3V3"/>
    </source>
</evidence>
<dbReference type="PaxDb" id="6239-Y47D7A.5"/>
<dbReference type="STRING" id="6239.Y47D7A.5.1"/>
<dbReference type="UCSC" id="Y47D7A.5">
    <property type="organism name" value="c. elegans"/>
</dbReference>
<feature type="region of interest" description="Disordered" evidence="1">
    <location>
        <begin position="62"/>
        <end position="81"/>
    </location>
</feature>
<evidence type="ECO:0000259" key="3">
    <source>
        <dbReference type="Pfam" id="PF04155"/>
    </source>
</evidence>
<dbReference type="WormBase" id="Y47D7A.5">
    <property type="protein sequence ID" value="CE22065"/>
    <property type="gene ID" value="WBGene00001714"/>
    <property type="gene designation" value="grl-5"/>
</dbReference>
<dbReference type="eggNOG" id="ENOG502TGAK">
    <property type="taxonomic scope" value="Eukaryota"/>
</dbReference>
<proteinExistence type="evidence at protein level"/>
<dbReference type="IntAct" id="Q9N3V3">
    <property type="interactions" value="1"/>
</dbReference>
<dbReference type="AGR" id="WB:WBGene00001714"/>
<organism evidence="4 5">
    <name type="scientific">Caenorhabditis elegans</name>
    <dbReference type="NCBI Taxonomy" id="6239"/>
    <lineage>
        <taxon>Eukaryota</taxon>
        <taxon>Metazoa</taxon>
        <taxon>Ecdysozoa</taxon>
        <taxon>Nematoda</taxon>
        <taxon>Chromadorea</taxon>
        <taxon>Rhabditida</taxon>
        <taxon>Rhabditina</taxon>
        <taxon>Rhabditomorpha</taxon>
        <taxon>Rhabditoidea</taxon>
        <taxon>Rhabditidae</taxon>
        <taxon>Peloderinae</taxon>
        <taxon>Caenorhabditis</taxon>
    </lineage>
</organism>
<dbReference type="InterPro" id="IPR007284">
    <property type="entry name" value="Ground-like_dom"/>
</dbReference>
<keyword evidence="5" id="KW-1185">Reference proteome</keyword>
<dbReference type="CTD" id="178837"/>
<protein>
    <submittedName>
        <fullName evidence="4">Ground-like domain-containing protein</fullName>
    </submittedName>
</protein>
<sequence length="220" mass="23002">MRTAVLLIVGFATAQAFFFGGGSSCGCSAPPACPPPPPPSPCGGGGYARAYSAPTFTAGGAGYQQQPQYQPQQSSFGSSYAAPAPFAAQPAQFAVQSAPPQPIVAPPPQAYAAPHKRHVDVMDIDTGVDQSEGYVARVKREENVFDPKCNSEDLKAIIVANIHESTAVAKRQIQTAAADAIGGRVDVICSKGTFSYIVNTELYCETEKDGTTCFAFKQSS</sequence>
<dbReference type="Proteomes" id="UP000001940">
    <property type="component" value="Chromosome V"/>
</dbReference>
<gene>
    <name evidence="4 6" type="primary">grl-5</name>
    <name evidence="4" type="ORF">CELE_Y47D7A.5</name>
    <name evidence="6" type="ORF">Y47D7A.5</name>
</gene>
<name>Q9N3V3_CAEEL</name>
<accession>Q9N3V3</accession>
<dbReference type="AlphaFoldDB" id="Q9N3V3"/>
<keyword evidence="7" id="KW-1267">Proteomics identification</keyword>
<dbReference type="GeneID" id="178837"/>
<dbReference type="Pfam" id="PF04155">
    <property type="entry name" value="Ground-like"/>
    <property type="match status" value="1"/>
</dbReference>
<feature type="compositionally biased region" description="Low complexity" evidence="1">
    <location>
        <begin position="63"/>
        <end position="73"/>
    </location>
</feature>
<dbReference type="RefSeq" id="NP_504216.1">
    <property type="nucleotide sequence ID" value="NM_071815.6"/>
</dbReference>
<dbReference type="FunCoup" id="Q9N3V3">
    <property type="interactions" value="1558"/>
</dbReference>
<feature type="chain" id="PRO_5004330331" evidence="2">
    <location>
        <begin position="17"/>
        <end position="220"/>
    </location>
</feature>